<dbReference type="GO" id="GO:0035556">
    <property type="term" value="P:intracellular signal transduction"/>
    <property type="evidence" value="ECO:0007669"/>
    <property type="project" value="TreeGrafter"/>
</dbReference>
<dbReference type="SUPFAM" id="SSF56112">
    <property type="entry name" value="Protein kinase-like (PK-like)"/>
    <property type="match status" value="1"/>
</dbReference>
<feature type="compositionally biased region" description="Polar residues" evidence="4">
    <location>
        <begin position="395"/>
        <end position="407"/>
    </location>
</feature>
<feature type="compositionally biased region" description="Low complexity" evidence="4">
    <location>
        <begin position="346"/>
        <end position="362"/>
    </location>
</feature>
<dbReference type="PANTHER" id="PTHR24346">
    <property type="entry name" value="MAP/MICROTUBULE AFFINITY-REGULATING KINASE"/>
    <property type="match status" value="1"/>
</dbReference>
<feature type="compositionally biased region" description="Basic and acidic residues" evidence="4">
    <location>
        <begin position="769"/>
        <end position="782"/>
    </location>
</feature>
<dbReference type="GO" id="GO:0004674">
    <property type="term" value="F:protein serine/threonine kinase activity"/>
    <property type="evidence" value="ECO:0007669"/>
    <property type="project" value="TreeGrafter"/>
</dbReference>
<feature type="compositionally biased region" description="Polar residues" evidence="4">
    <location>
        <begin position="783"/>
        <end position="796"/>
    </location>
</feature>
<dbReference type="InterPro" id="IPR000719">
    <property type="entry name" value="Prot_kinase_dom"/>
</dbReference>
<feature type="compositionally biased region" description="Basic and acidic residues" evidence="4">
    <location>
        <begin position="1140"/>
        <end position="1150"/>
    </location>
</feature>
<feature type="region of interest" description="Disordered" evidence="4">
    <location>
        <begin position="1"/>
        <end position="21"/>
    </location>
</feature>
<keyword evidence="1 3" id="KW-0547">Nucleotide-binding</keyword>
<dbReference type="Gene3D" id="1.10.510.10">
    <property type="entry name" value="Transferase(Phosphotransferase) domain 1"/>
    <property type="match status" value="1"/>
</dbReference>
<organism evidence="6 7">
    <name type="scientific">Cutaneotrichosporon spelunceum</name>
    <dbReference type="NCBI Taxonomy" id="1672016"/>
    <lineage>
        <taxon>Eukaryota</taxon>
        <taxon>Fungi</taxon>
        <taxon>Dikarya</taxon>
        <taxon>Basidiomycota</taxon>
        <taxon>Agaricomycotina</taxon>
        <taxon>Tremellomycetes</taxon>
        <taxon>Trichosporonales</taxon>
        <taxon>Trichosporonaceae</taxon>
        <taxon>Cutaneotrichosporon</taxon>
    </lineage>
</organism>
<dbReference type="Proteomes" id="UP001222932">
    <property type="component" value="Unassembled WGS sequence"/>
</dbReference>
<dbReference type="PROSITE" id="PS00108">
    <property type="entry name" value="PROTEIN_KINASE_ST"/>
    <property type="match status" value="1"/>
</dbReference>
<proteinExistence type="predicted"/>
<evidence type="ECO:0000256" key="1">
    <source>
        <dbReference type="ARBA" id="ARBA00022741"/>
    </source>
</evidence>
<dbReference type="EMBL" id="BTCM01000001">
    <property type="protein sequence ID" value="GMK53773.1"/>
    <property type="molecule type" value="Genomic_DNA"/>
</dbReference>
<feature type="region of interest" description="Disordered" evidence="4">
    <location>
        <begin position="1230"/>
        <end position="1266"/>
    </location>
</feature>
<reference evidence="6" key="1">
    <citation type="journal article" date="2023" name="BMC Genomics">
        <title>Chromosome-level genome assemblies of Cutaneotrichosporon spp. (Trichosporonales, Basidiomycota) reveal imbalanced evolution between nucleotide sequences and chromosome synteny.</title>
        <authorList>
            <person name="Kobayashi Y."/>
            <person name="Kayamori A."/>
            <person name="Aoki K."/>
            <person name="Shiwa Y."/>
            <person name="Matsutani M."/>
            <person name="Fujita N."/>
            <person name="Sugita T."/>
            <person name="Iwasaki W."/>
            <person name="Tanaka N."/>
            <person name="Takashima M."/>
        </authorList>
    </citation>
    <scope>NUCLEOTIDE SEQUENCE</scope>
    <source>
        <strain evidence="6">HIS016</strain>
    </source>
</reference>
<feature type="compositionally biased region" description="Acidic residues" evidence="4">
    <location>
        <begin position="1151"/>
        <end position="1162"/>
    </location>
</feature>
<evidence type="ECO:0000256" key="2">
    <source>
        <dbReference type="ARBA" id="ARBA00022840"/>
    </source>
</evidence>
<comment type="caution">
    <text evidence="6">The sequence shown here is derived from an EMBL/GenBank/DDBJ whole genome shotgun (WGS) entry which is preliminary data.</text>
</comment>
<feature type="compositionally biased region" description="Polar residues" evidence="4">
    <location>
        <begin position="420"/>
        <end position="430"/>
    </location>
</feature>
<dbReference type="GO" id="GO:0005524">
    <property type="term" value="F:ATP binding"/>
    <property type="evidence" value="ECO:0007669"/>
    <property type="project" value="UniProtKB-UniRule"/>
</dbReference>
<dbReference type="Pfam" id="PF00069">
    <property type="entry name" value="Pkinase"/>
    <property type="match status" value="1"/>
</dbReference>
<feature type="region of interest" description="Disordered" evidence="4">
    <location>
        <begin position="984"/>
        <end position="1167"/>
    </location>
</feature>
<feature type="domain" description="Protein kinase" evidence="5">
    <location>
        <begin position="47"/>
        <end position="304"/>
    </location>
</feature>
<feature type="region of interest" description="Disordered" evidence="4">
    <location>
        <begin position="607"/>
        <end position="644"/>
    </location>
</feature>
<feature type="region of interest" description="Disordered" evidence="4">
    <location>
        <begin position="658"/>
        <end position="859"/>
    </location>
</feature>
<feature type="compositionally biased region" description="Basic and acidic residues" evidence="4">
    <location>
        <begin position="619"/>
        <end position="631"/>
    </location>
</feature>
<evidence type="ECO:0000256" key="4">
    <source>
        <dbReference type="SAM" id="MobiDB-lite"/>
    </source>
</evidence>
<feature type="compositionally biased region" description="Low complexity" evidence="4">
    <location>
        <begin position="1082"/>
        <end position="1099"/>
    </location>
</feature>
<reference evidence="6" key="2">
    <citation type="submission" date="2023-06" db="EMBL/GenBank/DDBJ databases">
        <authorList>
            <person name="Kobayashi Y."/>
            <person name="Kayamori A."/>
            <person name="Aoki K."/>
            <person name="Shiwa Y."/>
            <person name="Fujita N."/>
            <person name="Sugita T."/>
            <person name="Iwasaki W."/>
            <person name="Tanaka N."/>
            <person name="Takashima M."/>
        </authorList>
    </citation>
    <scope>NUCLEOTIDE SEQUENCE</scope>
    <source>
        <strain evidence="6">HIS016</strain>
    </source>
</reference>
<evidence type="ECO:0000256" key="3">
    <source>
        <dbReference type="PROSITE-ProRule" id="PRU10141"/>
    </source>
</evidence>
<feature type="region of interest" description="Disordered" evidence="4">
    <location>
        <begin position="344"/>
        <end position="473"/>
    </location>
</feature>
<feature type="compositionally biased region" description="Basic and acidic residues" evidence="4">
    <location>
        <begin position="749"/>
        <end position="759"/>
    </location>
</feature>
<feature type="compositionally biased region" description="Basic and acidic residues" evidence="4">
    <location>
        <begin position="432"/>
        <end position="453"/>
    </location>
</feature>
<sequence>MATAHTARQNHSHSSSVANTKQAQLTNAYSSLARELASDSLKVVGAYTLGKVIGEGTFGSVHIACHRLTGMRCAIKKVAKASTPQLTREIHHHRRLHHPHIVHLHEIIATENHIWLVSELCPGGELFDYLVERGRILEGEARRIFGELCTAVGWLHRQGIVHRDLKLENVLLDGELGVKLGDLGFAREYQKGRLMETFCGTTGYASPEMLAGKKYLGVETDIWSLGIILYTMLCGGLPFDDDDERVMRDLILRGDYEEPEWLTEGESIRRRLLTADARSLIRGMLQSNPDNRLSMEGILTHPWFKKTIYDNIQNASSTVSLPPSGPTSPVTHPMASTESFIYRKQPSTSSLSSFPFTSRASSGPQPPVTQEPSATAASPEGESEPSETSFELSGKRSNSGETSPTTAENEEEDDMKRTHSGATSLTQSTLELAHKNSSEATLRKPDSLRERLGRMSLEGPREEDEFEATSRADKRLSASSLPMIDEYSLALPVADHSRTPVRTKRRSLTSQLPLERRLSHHSISSQWQAFVADDYFSLLKAELPPLFSTPSEKLLVQRLSDLGCDIGQLMHSVKTDACDSSSATWWILRLKQLERGETDDAVLAKHEKEVRRKERSRRKNEEQERVDKESARPATPEPLSSDQLAVRVSSFAADRSNMKTPELLLPPPMLSPARPLSSHSIQSANSALSGQLNQHEGSVSPPTSNTAVAAASPIQTEQQSPSKEPRTKARSQSINMLQRATSMLLPGIRRTDVDHKSGAHDSYSPHSHSPHEVPDKSGHSDHNGQQSQLRVATSEQSTEDLKRGDLPAKTGTNTKLGGPLVSKLTKSESDPTLLNLATVNGKGHGHLSTTPEASPTRPLSYVTHTPETLEVSSSKQIAPTNGAQAAKKDSIWSTFRHLFNEDRRRRKREALAANKAPPVIPTRSARTAAGRAGPPSASRRTSYDGVRPMFSHRSSSVNSRRSSIASNSVPPEFIINLHDGLNHSLGRRTSGRSVRSTGTHTPTSERDGPSRAGSIHSRRGGGSRRNSSIRTPTFNGDGSNRYRPGPPASPLNEYHRRSASGSASTRIRHIKVLHEAKSIRPNSVASSVRSNASSRASSVLGRDFDSDDDGTGPRRTSLSDDLRMRSPLSRGMGIGRGKPPLRDVFSKRNDDDDDWVSEDDEFAGGLGQGASSYGATIKWSSASIRPMLVDGAAGGTPTTSRFNTTASGKHKAVDAIAPIGVTCAIAIPSLNQSSGSGSGRRDIGRRGLPAVRATPAQIIEEEEEEE</sequence>
<evidence type="ECO:0000313" key="7">
    <source>
        <dbReference type="Proteomes" id="UP001222932"/>
    </source>
</evidence>
<feature type="compositionally biased region" description="Polar residues" evidence="4">
    <location>
        <begin position="730"/>
        <end position="741"/>
    </location>
</feature>
<dbReference type="InterPro" id="IPR011009">
    <property type="entry name" value="Kinase-like_dom_sf"/>
</dbReference>
<evidence type="ECO:0000313" key="6">
    <source>
        <dbReference type="EMBL" id="GMK53773.1"/>
    </source>
</evidence>
<feature type="compositionally biased region" description="Polar residues" evidence="4">
    <location>
        <begin position="679"/>
        <end position="722"/>
    </location>
</feature>
<feature type="compositionally biased region" description="Low complexity" evidence="4">
    <location>
        <begin position="371"/>
        <end position="380"/>
    </location>
</feature>
<feature type="compositionally biased region" description="Low complexity" evidence="4">
    <location>
        <begin position="951"/>
        <end position="964"/>
    </location>
</feature>
<evidence type="ECO:0000259" key="5">
    <source>
        <dbReference type="PROSITE" id="PS50011"/>
    </source>
</evidence>
<dbReference type="GO" id="GO:0005737">
    <property type="term" value="C:cytoplasm"/>
    <property type="evidence" value="ECO:0007669"/>
    <property type="project" value="TreeGrafter"/>
</dbReference>
<feature type="compositionally biased region" description="Low complexity" evidence="4">
    <location>
        <begin position="921"/>
        <end position="940"/>
    </location>
</feature>
<gene>
    <name evidence="6" type="ORF">CspeluHIS016_0103590</name>
</gene>
<accession>A0AAD3TMM1</accession>
<dbReference type="PROSITE" id="PS50011">
    <property type="entry name" value="PROTEIN_KINASE_DOM"/>
    <property type="match status" value="1"/>
</dbReference>
<protein>
    <recommendedName>
        <fullName evidence="5">Protein kinase domain-containing protein</fullName>
    </recommendedName>
</protein>
<dbReference type="PROSITE" id="PS00107">
    <property type="entry name" value="PROTEIN_KINASE_ATP"/>
    <property type="match status" value="1"/>
</dbReference>
<dbReference type="CDD" id="cd14003">
    <property type="entry name" value="STKc_AMPK-like"/>
    <property type="match status" value="1"/>
</dbReference>
<dbReference type="AlphaFoldDB" id="A0AAD3TMM1"/>
<feature type="region of interest" description="Disordered" evidence="4">
    <location>
        <begin position="917"/>
        <end position="964"/>
    </location>
</feature>
<dbReference type="SMART" id="SM00220">
    <property type="entry name" value="S_TKc"/>
    <property type="match status" value="1"/>
</dbReference>
<keyword evidence="7" id="KW-1185">Reference proteome</keyword>
<keyword evidence="2 3" id="KW-0067">ATP-binding</keyword>
<dbReference type="InterPro" id="IPR008271">
    <property type="entry name" value="Ser/Thr_kinase_AS"/>
</dbReference>
<name>A0AAD3TMM1_9TREE</name>
<dbReference type="FunFam" id="1.10.510.10:FF:000571">
    <property type="entry name" value="Maternal embryonic leucine zipper kinase"/>
    <property type="match status" value="1"/>
</dbReference>
<dbReference type="PANTHER" id="PTHR24346:SF110">
    <property type="entry name" value="NON-SPECIFIC SERINE_THREONINE PROTEIN KINASE"/>
    <property type="match status" value="1"/>
</dbReference>
<feature type="binding site" evidence="3">
    <location>
        <position position="77"/>
    </location>
    <ligand>
        <name>ATP</name>
        <dbReference type="ChEBI" id="CHEBI:30616"/>
    </ligand>
</feature>
<dbReference type="InterPro" id="IPR017441">
    <property type="entry name" value="Protein_kinase_ATP_BS"/>
</dbReference>